<dbReference type="Gene3D" id="2.60.120.260">
    <property type="entry name" value="Galactose-binding domain-like"/>
    <property type="match status" value="1"/>
</dbReference>
<dbReference type="RefSeq" id="WP_420244741.1">
    <property type="nucleotide sequence ID" value="NZ_BOPV01000001.1"/>
</dbReference>
<evidence type="ECO:0000313" key="4">
    <source>
        <dbReference type="Proteomes" id="UP000681075"/>
    </source>
</evidence>
<organism evidence="3 4">
    <name type="scientific">Roseiterribacter gracilis</name>
    <dbReference type="NCBI Taxonomy" id="2812848"/>
    <lineage>
        <taxon>Bacteria</taxon>
        <taxon>Pseudomonadati</taxon>
        <taxon>Pseudomonadota</taxon>
        <taxon>Alphaproteobacteria</taxon>
        <taxon>Rhodospirillales</taxon>
        <taxon>Roseiterribacteraceae</taxon>
        <taxon>Roseiterribacter</taxon>
    </lineage>
</organism>
<sequence length="196" mass="21167">MERRHFLGLALSPVMLLAHPSGAAEINGWHMTGKAPTEYELSIDTQAPTPGGKSAKMRARTEKPSGFGAMMQLIKADSFRGARVKLTAMVKTEGAEVAGLWMRVDDERGSLSLDNMMERPISGTANWKQYAIVLDVPKESTAIAYGLILNGKGTAWATDFNFEPVGVETPVTGKSIPKRLPPASTPTAPVNPKFEQ</sequence>
<gene>
    <name evidence="3" type="ORF">TMPK1_35460</name>
</gene>
<dbReference type="AlphaFoldDB" id="A0A8S8XHE1"/>
<reference evidence="3" key="1">
    <citation type="submission" date="2021-02" db="EMBL/GenBank/DDBJ databases">
        <title>Genome sequence of Rhodospirillales sp. strain TMPK1 isolated from soil.</title>
        <authorList>
            <person name="Nakai R."/>
            <person name="Kusada H."/>
            <person name="Tamaki H."/>
        </authorList>
    </citation>
    <scope>NUCLEOTIDE SEQUENCE</scope>
    <source>
        <strain evidence="3">TMPK1</strain>
    </source>
</reference>
<proteinExistence type="predicted"/>
<evidence type="ECO:0008006" key="5">
    <source>
        <dbReference type="Google" id="ProtNLM"/>
    </source>
</evidence>
<feature type="signal peptide" evidence="2">
    <location>
        <begin position="1"/>
        <end position="23"/>
    </location>
</feature>
<dbReference type="EMBL" id="BOPV01000001">
    <property type="protein sequence ID" value="GIL41309.1"/>
    <property type="molecule type" value="Genomic_DNA"/>
</dbReference>
<protein>
    <recommendedName>
        <fullName evidence="5">CBM-cenC domain-containing protein</fullName>
    </recommendedName>
</protein>
<evidence type="ECO:0000256" key="1">
    <source>
        <dbReference type="SAM" id="MobiDB-lite"/>
    </source>
</evidence>
<feature type="chain" id="PRO_5035892058" description="CBM-cenC domain-containing protein" evidence="2">
    <location>
        <begin position="24"/>
        <end position="196"/>
    </location>
</feature>
<dbReference type="Proteomes" id="UP000681075">
    <property type="component" value="Unassembled WGS sequence"/>
</dbReference>
<keyword evidence="2" id="KW-0732">Signal</keyword>
<comment type="caution">
    <text evidence="3">The sequence shown here is derived from an EMBL/GenBank/DDBJ whole genome shotgun (WGS) entry which is preliminary data.</text>
</comment>
<evidence type="ECO:0000256" key="2">
    <source>
        <dbReference type="SAM" id="SignalP"/>
    </source>
</evidence>
<keyword evidence="4" id="KW-1185">Reference proteome</keyword>
<feature type="region of interest" description="Disordered" evidence="1">
    <location>
        <begin position="172"/>
        <end position="196"/>
    </location>
</feature>
<evidence type="ECO:0000313" key="3">
    <source>
        <dbReference type="EMBL" id="GIL41309.1"/>
    </source>
</evidence>
<name>A0A8S8XHE1_9PROT</name>
<accession>A0A8S8XHE1</accession>